<reference evidence="2" key="1">
    <citation type="submission" date="2020-03" db="EMBL/GenBank/DDBJ databases">
        <title>Draft Genome Sequence of Cylindrodendrum hubeiense.</title>
        <authorList>
            <person name="Buettner E."/>
            <person name="Kellner H."/>
        </authorList>
    </citation>
    <scope>NUCLEOTIDE SEQUENCE</scope>
    <source>
        <strain evidence="2">IHI 201604</strain>
    </source>
</reference>
<dbReference type="EMBL" id="JAANBB010000089">
    <property type="protein sequence ID" value="KAF7550900.1"/>
    <property type="molecule type" value="Genomic_DNA"/>
</dbReference>
<organism evidence="2 3">
    <name type="scientific">Cylindrodendrum hubeiense</name>
    <dbReference type="NCBI Taxonomy" id="595255"/>
    <lineage>
        <taxon>Eukaryota</taxon>
        <taxon>Fungi</taxon>
        <taxon>Dikarya</taxon>
        <taxon>Ascomycota</taxon>
        <taxon>Pezizomycotina</taxon>
        <taxon>Sordariomycetes</taxon>
        <taxon>Hypocreomycetidae</taxon>
        <taxon>Hypocreales</taxon>
        <taxon>Nectriaceae</taxon>
        <taxon>Cylindrodendrum</taxon>
    </lineage>
</organism>
<keyword evidence="3" id="KW-1185">Reference proteome</keyword>
<name>A0A9P5HEY9_9HYPO</name>
<evidence type="ECO:0000313" key="2">
    <source>
        <dbReference type="EMBL" id="KAF7550900.1"/>
    </source>
</evidence>
<evidence type="ECO:0000256" key="1">
    <source>
        <dbReference type="SAM" id="SignalP"/>
    </source>
</evidence>
<evidence type="ECO:0000313" key="3">
    <source>
        <dbReference type="Proteomes" id="UP000722485"/>
    </source>
</evidence>
<proteinExistence type="predicted"/>
<dbReference type="Proteomes" id="UP000722485">
    <property type="component" value="Unassembled WGS sequence"/>
</dbReference>
<protein>
    <submittedName>
        <fullName evidence="2">Uncharacterized protein</fullName>
    </submittedName>
</protein>
<dbReference type="AlphaFoldDB" id="A0A9P5HEY9"/>
<dbReference type="OrthoDB" id="1896086at2759"/>
<keyword evidence="1" id="KW-0732">Signal</keyword>
<gene>
    <name evidence="2" type="ORF">G7Z17_g5406</name>
</gene>
<accession>A0A9P5HEY9</accession>
<feature type="chain" id="PRO_5040126826" evidence="1">
    <location>
        <begin position="21"/>
        <end position="218"/>
    </location>
</feature>
<comment type="caution">
    <text evidence="2">The sequence shown here is derived from an EMBL/GenBank/DDBJ whole genome shotgun (WGS) entry which is preliminary data.</text>
</comment>
<sequence>MKLKAAINVVFWMPTMLVSAANSMVGNPNALPPPEPCFSTSKVAEHQEYFGCRPKNRLFNNALCYPPAKDRDCEKYCESYVEWWYGREVHFNQTRCGPGACILKPGLTTEIKLPEWDSFVSKETYTVDSFFNYWTPNITAPSITLVKPTSMYYECGYFTFIPYMVREYLLAFKNGDETQEFRREVWDECLKWSMNKTVADTENELEEVIPPRFADVEY</sequence>
<feature type="signal peptide" evidence="1">
    <location>
        <begin position="1"/>
        <end position="20"/>
    </location>
</feature>